<dbReference type="EMBL" id="CYGX02000008">
    <property type="protein sequence ID" value="SIT36210.1"/>
    <property type="molecule type" value="Genomic_DNA"/>
</dbReference>
<evidence type="ECO:0000313" key="2">
    <source>
        <dbReference type="Proteomes" id="UP000187012"/>
    </source>
</evidence>
<dbReference type="STRING" id="1247936.BN2475_80033"/>
<proteinExistence type="predicted"/>
<protein>
    <submittedName>
        <fullName evidence="1">Uncharacterized protein</fullName>
    </submittedName>
</protein>
<reference evidence="1 2" key="1">
    <citation type="submission" date="2016-12" db="EMBL/GenBank/DDBJ databases">
        <authorList>
            <person name="Song W.-J."/>
            <person name="Kurnit D.M."/>
        </authorList>
    </citation>
    <scope>NUCLEOTIDE SEQUENCE [LARGE SCALE GENOMIC DNA]</scope>
    <source>
        <strain evidence="1 2">STM7296</strain>
    </source>
</reference>
<gene>
    <name evidence="1" type="ORF">BN2475_80033</name>
</gene>
<sequence>MCFRDFPRSLDLDANFVDASELTAGTVGWPHPEIAVELFVNHCFGGNYSSACSGSRVRMFGLESSGFEVE</sequence>
<dbReference type="Proteomes" id="UP000187012">
    <property type="component" value="Unassembled WGS sequence"/>
</dbReference>
<organism evidence="1 2">
    <name type="scientific">Paraburkholderia ribeironis</name>
    <dbReference type="NCBI Taxonomy" id="1247936"/>
    <lineage>
        <taxon>Bacteria</taxon>
        <taxon>Pseudomonadati</taxon>
        <taxon>Pseudomonadota</taxon>
        <taxon>Betaproteobacteria</taxon>
        <taxon>Burkholderiales</taxon>
        <taxon>Burkholderiaceae</taxon>
        <taxon>Paraburkholderia</taxon>
    </lineage>
</organism>
<keyword evidence="2" id="KW-1185">Reference proteome</keyword>
<name>A0A1N7RM68_9BURK</name>
<dbReference type="AlphaFoldDB" id="A0A1N7RM68"/>
<evidence type="ECO:0000313" key="1">
    <source>
        <dbReference type="EMBL" id="SIT36210.1"/>
    </source>
</evidence>
<accession>A0A1N7RM68</accession>